<evidence type="ECO:0000256" key="3">
    <source>
        <dbReference type="RuleBase" id="RU362119"/>
    </source>
</evidence>
<keyword evidence="3" id="KW-0378">Hydrolase</keyword>
<dbReference type="PANTHER" id="PTHR11575">
    <property type="entry name" value="5'-NUCLEOTIDASE-RELATED"/>
    <property type="match status" value="1"/>
</dbReference>
<protein>
    <recommendedName>
        <fullName evidence="8">Bifunctional metallophosphatase/5'-nucleotidase</fullName>
    </recommendedName>
</protein>
<dbReference type="PRINTS" id="PR01607">
    <property type="entry name" value="APYRASEFAMLY"/>
</dbReference>
<dbReference type="Gene3D" id="3.90.780.10">
    <property type="entry name" value="5'-Nucleotidase, C-terminal domain"/>
    <property type="match status" value="1"/>
</dbReference>
<evidence type="ECO:0000313" key="7">
    <source>
        <dbReference type="Proteomes" id="UP001165089"/>
    </source>
</evidence>
<dbReference type="InterPro" id="IPR006179">
    <property type="entry name" value="5_nucleotidase/apyrase"/>
</dbReference>
<keyword evidence="3" id="KW-0547">Nucleotide-binding</keyword>
<proteinExistence type="inferred from homology"/>
<evidence type="ECO:0008006" key="8">
    <source>
        <dbReference type="Google" id="ProtNLM"/>
    </source>
</evidence>
<evidence type="ECO:0000259" key="4">
    <source>
        <dbReference type="Pfam" id="PF00149"/>
    </source>
</evidence>
<dbReference type="InterPro" id="IPR008334">
    <property type="entry name" value="5'-Nucleotdase_C"/>
</dbReference>
<feature type="domain" description="Calcineurin-like phosphoesterase" evidence="4">
    <location>
        <begin position="22"/>
        <end position="246"/>
    </location>
</feature>
<evidence type="ECO:0000256" key="1">
    <source>
        <dbReference type="ARBA" id="ARBA00006654"/>
    </source>
</evidence>
<evidence type="ECO:0000256" key="2">
    <source>
        <dbReference type="ARBA" id="ARBA00022729"/>
    </source>
</evidence>
<keyword evidence="2" id="KW-0732">Signal</keyword>
<dbReference type="Proteomes" id="UP001165089">
    <property type="component" value="Unassembled WGS sequence"/>
</dbReference>
<reference evidence="6 7" key="1">
    <citation type="journal article" date="2023" name="Antonie Van Leeuwenhoek">
        <title>Mesoterricola silvestris gen. nov., sp. nov., Mesoterricola sediminis sp. nov., Geothrix oryzae sp. nov., Geothrix edaphica sp. nov., Geothrix rubra sp. nov., and Geothrix limicola sp. nov., six novel members of Acidobacteriota isolated from soils.</title>
        <authorList>
            <person name="Itoh H."/>
            <person name="Sugisawa Y."/>
            <person name="Mise K."/>
            <person name="Xu Z."/>
            <person name="Kuniyasu M."/>
            <person name="Ushijima N."/>
            <person name="Kawano K."/>
            <person name="Kobayashi E."/>
            <person name="Shiratori Y."/>
            <person name="Masuda Y."/>
            <person name="Senoo K."/>
        </authorList>
    </citation>
    <scope>NUCLEOTIDE SEQUENCE [LARGE SCALE GENOMIC DNA]</scope>
    <source>
        <strain evidence="6 7">Red803</strain>
    </source>
</reference>
<dbReference type="SUPFAM" id="SSF56300">
    <property type="entry name" value="Metallo-dependent phosphatases"/>
    <property type="match status" value="1"/>
</dbReference>
<organism evidence="6 7">
    <name type="scientific">Geothrix rubra</name>
    <dbReference type="NCBI Taxonomy" id="2927977"/>
    <lineage>
        <taxon>Bacteria</taxon>
        <taxon>Pseudomonadati</taxon>
        <taxon>Acidobacteriota</taxon>
        <taxon>Holophagae</taxon>
        <taxon>Holophagales</taxon>
        <taxon>Holophagaceae</taxon>
        <taxon>Geothrix</taxon>
    </lineage>
</organism>
<name>A0ABQ5Q5C8_9BACT</name>
<dbReference type="PANTHER" id="PTHR11575:SF6">
    <property type="entry name" value="2',3'-CYCLIC-NUCLEOTIDE 2'-PHOSPHODIESTERASE_3'-NUCLEOTIDASE"/>
    <property type="match status" value="1"/>
</dbReference>
<accession>A0ABQ5Q5C8</accession>
<dbReference type="SUPFAM" id="SSF55816">
    <property type="entry name" value="5'-nucleotidase (syn. UDP-sugar hydrolase), C-terminal domain"/>
    <property type="match status" value="1"/>
</dbReference>
<evidence type="ECO:0000259" key="5">
    <source>
        <dbReference type="Pfam" id="PF02872"/>
    </source>
</evidence>
<dbReference type="RefSeq" id="WP_285723552.1">
    <property type="nucleotide sequence ID" value="NZ_BSDD01000002.1"/>
</dbReference>
<dbReference type="PROSITE" id="PS00786">
    <property type="entry name" value="5_NUCLEOTIDASE_2"/>
    <property type="match status" value="1"/>
</dbReference>
<dbReference type="Pfam" id="PF00149">
    <property type="entry name" value="Metallophos"/>
    <property type="match status" value="1"/>
</dbReference>
<dbReference type="InterPro" id="IPR029052">
    <property type="entry name" value="Metallo-depent_PP-like"/>
</dbReference>
<keyword evidence="7" id="KW-1185">Reference proteome</keyword>
<dbReference type="Gene3D" id="3.60.21.10">
    <property type="match status" value="1"/>
</dbReference>
<dbReference type="Pfam" id="PF02872">
    <property type="entry name" value="5_nucleotid_C"/>
    <property type="match status" value="1"/>
</dbReference>
<dbReference type="EMBL" id="BSDD01000002">
    <property type="protein sequence ID" value="GLH69536.1"/>
    <property type="molecule type" value="Genomic_DNA"/>
</dbReference>
<dbReference type="InterPro" id="IPR036907">
    <property type="entry name" value="5'-Nucleotdase_C_sf"/>
</dbReference>
<dbReference type="InterPro" id="IPR004843">
    <property type="entry name" value="Calcineurin-like_PHP"/>
</dbReference>
<comment type="similarity">
    <text evidence="1 3">Belongs to the 5'-nucleotidase family.</text>
</comment>
<comment type="caution">
    <text evidence="6">The sequence shown here is derived from an EMBL/GenBank/DDBJ whole genome shotgun (WGS) entry which is preliminary data.</text>
</comment>
<evidence type="ECO:0000313" key="6">
    <source>
        <dbReference type="EMBL" id="GLH69536.1"/>
    </source>
</evidence>
<dbReference type="InterPro" id="IPR006146">
    <property type="entry name" value="5'-Nucleotdase_CS"/>
</dbReference>
<sequence length="535" mass="58798">MRRWLGILLITVGLQAQDVRIQILGTTDMHGHVMAEDTYSLQPANQGWAKIATLIRRQQAENPNTLLVDCGDTIQGEPINYVHNVLRRDLPEPSIAVMNALGYAAMAVGNHEFNFGMDVLRGAEKEAKFPFLSANTVDADGRGAFPASTLVTVGGVRILILGFTTPAIPRMEEPENYPGLRFRDIVATARALVPRLKAQEKADVVVALLHSGLGAVDGREGDENEALRLADQVPGLDAIFTGHTHQAVQTEHKGVPILQAQCFGRALAAVDLDLQKEGDHWHVRSARGRLLRPESDTPLDAEVLRLTADLRAATTRYLDTPATTLQTDLDGRWGRMEDTPLAQLIHQVQRQATGAQLSAAACADPGIFIPKGPTSVRQFYALLPFDNRVARIRITGAQLRLYLEHAATAYHFSWQPDLFNREMPFYNVDTVDGVAYALDLGKPVGSRVVGLRYQGRPVAPDQVFTLALSTYRLRGGGGYMAAIGFKGQPDLVTKAFQRNLLLEYVLSRPSLSLAAVDNWRTIPYLDRERLLAPAK</sequence>
<gene>
    <name evidence="6" type="ORF">GETHPA_10690</name>
</gene>
<feature type="domain" description="5'-Nucleotidase C-terminal" evidence="5">
    <location>
        <begin position="327"/>
        <end position="481"/>
    </location>
</feature>